<accession>A0A1L5F3V6</accession>
<dbReference type="InterPro" id="IPR003607">
    <property type="entry name" value="HD/PDEase_dom"/>
</dbReference>
<evidence type="ECO:0000313" key="4">
    <source>
        <dbReference type="Proteomes" id="UP000184604"/>
    </source>
</evidence>
<dbReference type="GO" id="GO:0031125">
    <property type="term" value="P:rRNA 3'-end processing"/>
    <property type="evidence" value="ECO:0007669"/>
    <property type="project" value="TreeGrafter"/>
</dbReference>
<dbReference type="InterPro" id="IPR050798">
    <property type="entry name" value="YhaM_exoribonuc/phosphodiest"/>
</dbReference>
<keyword evidence="1 3" id="KW-0378">Hydrolase</keyword>
<dbReference type="RefSeq" id="WP_073537355.1">
    <property type="nucleotide sequence ID" value="NZ_CP018335.1"/>
</dbReference>
<dbReference type="SUPFAM" id="SSF50249">
    <property type="entry name" value="Nucleic acid-binding proteins"/>
    <property type="match status" value="1"/>
</dbReference>
<name>A0A1L5F3V6_CLOKL</name>
<feature type="domain" description="HD" evidence="2">
    <location>
        <begin position="158"/>
        <end position="292"/>
    </location>
</feature>
<dbReference type="PANTHER" id="PTHR37294:SF1">
    <property type="entry name" value="3'-5' EXORIBONUCLEASE YHAM"/>
    <property type="match status" value="1"/>
</dbReference>
<dbReference type="OrthoDB" id="9778453at2"/>
<evidence type="ECO:0000256" key="1">
    <source>
        <dbReference type="ARBA" id="ARBA00022801"/>
    </source>
</evidence>
<dbReference type="PANTHER" id="PTHR37294">
    <property type="entry name" value="3'-5' EXORIBONUCLEASE YHAM"/>
    <property type="match status" value="1"/>
</dbReference>
<dbReference type="PROSITE" id="PS51831">
    <property type="entry name" value="HD"/>
    <property type="match status" value="1"/>
</dbReference>
<dbReference type="InterPro" id="IPR012340">
    <property type="entry name" value="NA-bd_OB-fold"/>
</dbReference>
<dbReference type="Gene3D" id="2.40.50.140">
    <property type="entry name" value="Nucleic acid-binding proteins"/>
    <property type="match status" value="1"/>
</dbReference>
<dbReference type="Proteomes" id="UP000184604">
    <property type="component" value="Chromosome"/>
</dbReference>
<dbReference type="EMBL" id="CP018335">
    <property type="protein sequence ID" value="APM37667.1"/>
    <property type="molecule type" value="Genomic_DNA"/>
</dbReference>
<dbReference type="InterPro" id="IPR006674">
    <property type="entry name" value="HD_domain"/>
</dbReference>
<sequence>MKIKELIHNKLSDIFLMVNEISEGLTSNNSPYIKFTFTDGKDSIKGVMWDKSITDIPDISPGSVIKIRTIPKTYKNTLQLTVLQCRTITKDDNVCIEDFIKTSPIKPLDIYNELLTRVSHFENESFKKVVTKLLEDNKDKLLYYPAAKVVHHAIQGGLLYHIYRMYKSGAALADIYKYGIDTELFISGIILHDIGKLNELSSNENGIVEDYSAEGKLLGHIVQGVIMLHDAAMELNIPAEDEMVLKHILISHHGSEENGSPRRPMILEAELLNKLDEMDAIIYQFQDTLSNLEKGEFSENKFFLKNIQIYKHY</sequence>
<dbReference type="Gene3D" id="1.10.3210.10">
    <property type="entry name" value="Hypothetical protein af1432"/>
    <property type="match status" value="1"/>
</dbReference>
<dbReference type="CDD" id="cd00077">
    <property type="entry name" value="HDc"/>
    <property type="match status" value="1"/>
</dbReference>
<dbReference type="GO" id="GO:0016787">
    <property type="term" value="F:hydrolase activity"/>
    <property type="evidence" value="ECO:0007669"/>
    <property type="project" value="UniProtKB-KW"/>
</dbReference>
<organism evidence="3 4">
    <name type="scientific">Clostridium kluyveri</name>
    <dbReference type="NCBI Taxonomy" id="1534"/>
    <lineage>
        <taxon>Bacteria</taxon>
        <taxon>Bacillati</taxon>
        <taxon>Bacillota</taxon>
        <taxon>Clostridia</taxon>
        <taxon>Eubacteriales</taxon>
        <taxon>Clostridiaceae</taxon>
        <taxon>Clostridium</taxon>
    </lineage>
</organism>
<gene>
    <name evidence="3" type="ORF">BS101_02310</name>
</gene>
<dbReference type="SUPFAM" id="SSF109604">
    <property type="entry name" value="HD-domain/PDEase-like"/>
    <property type="match status" value="1"/>
</dbReference>
<dbReference type="AlphaFoldDB" id="A0A1L5F3V6"/>
<reference evidence="3 4" key="1">
    <citation type="submission" date="2016-12" db="EMBL/GenBank/DDBJ databases">
        <title>Complete genome sequence of Clostridium kluyveri JZZ isolated from the pit mud of a Chinese flavor liquor-making factory.</title>
        <authorList>
            <person name="Wang Y."/>
        </authorList>
    </citation>
    <scope>NUCLEOTIDE SEQUENCE [LARGE SCALE GENOMIC DNA]</scope>
    <source>
        <strain evidence="3 4">JZZ</strain>
    </source>
</reference>
<dbReference type="Pfam" id="PF01966">
    <property type="entry name" value="HD"/>
    <property type="match status" value="1"/>
</dbReference>
<protein>
    <submittedName>
        <fullName evidence="3">Hydrolase</fullName>
    </submittedName>
</protein>
<evidence type="ECO:0000259" key="2">
    <source>
        <dbReference type="PROSITE" id="PS51831"/>
    </source>
</evidence>
<proteinExistence type="predicted"/>
<evidence type="ECO:0000313" key="3">
    <source>
        <dbReference type="EMBL" id="APM37667.1"/>
    </source>
</evidence>